<dbReference type="SUPFAM" id="SSF51735">
    <property type="entry name" value="NAD(P)-binding Rossmann-fold domains"/>
    <property type="match status" value="1"/>
</dbReference>
<sequence>MSEPEFKNTEDLNVKQRHDVYPGTDPKPVYASKAYRGKVVLISGASRGIGEEISLTYARAGATLSLLARSTEALASVKDSIVKVVPDARVEVFKVDVTKPLEVRAAVEGTIEKFGKIDIVIANAGKAERWNKHFTEQDPLDWWRTFEVNVRGVFNLAHFAVPHLKATKGYFVAVSSMAAQIRWPYMSAYGTSKHALGRFVEFIGLEQPDLKVFALHPGSIKTDMADETGVFPEVLIDSLQLPATTLLRLTSGSMDWLSSRYVSSTWDLDDLEKNWKTKILSENALVSKLSLPSA</sequence>
<evidence type="ECO:0000256" key="4">
    <source>
        <dbReference type="ARBA" id="ARBA00037096"/>
    </source>
</evidence>
<comment type="similarity">
    <text evidence="1">Belongs to the short-chain dehydrogenases/reductases (SDR) family.</text>
</comment>
<evidence type="ECO:0000313" key="7">
    <source>
        <dbReference type="Proteomes" id="UP000053477"/>
    </source>
</evidence>
<dbReference type="Proteomes" id="UP000053477">
    <property type="component" value="Unassembled WGS sequence"/>
</dbReference>
<evidence type="ECO:0000313" key="6">
    <source>
        <dbReference type="EMBL" id="KLO07034.1"/>
    </source>
</evidence>
<dbReference type="InterPro" id="IPR002347">
    <property type="entry name" value="SDR_fam"/>
</dbReference>
<comment type="function">
    <text evidence="4">Putative oxidoreductase.</text>
</comment>
<accession>A0A0H2R5B2</accession>
<name>A0A0H2R5B2_9AGAM</name>
<dbReference type="EMBL" id="KQ086165">
    <property type="protein sequence ID" value="KLO07034.1"/>
    <property type="molecule type" value="Genomic_DNA"/>
</dbReference>
<evidence type="ECO:0000259" key="5">
    <source>
        <dbReference type="SMART" id="SM00822"/>
    </source>
</evidence>
<dbReference type="PROSITE" id="PS00061">
    <property type="entry name" value="ADH_SHORT"/>
    <property type="match status" value="1"/>
</dbReference>
<dbReference type="InParanoid" id="A0A0H2R5B2"/>
<evidence type="ECO:0000256" key="3">
    <source>
        <dbReference type="ARBA" id="ARBA00023002"/>
    </source>
</evidence>
<dbReference type="PANTHER" id="PTHR44196">
    <property type="entry name" value="DEHYDROGENASE/REDUCTASE SDR FAMILY MEMBER 7B"/>
    <property type="match status" value="1"/>
</dbReference>
<dbReference type="Gene3D" id="3.40.50.720">
    <property type="entry name" value="NAD(P)-binding Rossmann-like Domain"/>
    <property type="match status" value="1"/>
</dbReference>
<dbReference type="PANTHER" id="PTHR44196:SF1">
    <property type="entry name" value="DEHYDROGENASE_REDUCTASE SDR FAMILY MEMBER 7B"/>
    <property type="match status" value="1"/>
</dbReference>
<gene>
    <name evidence="6" type="ORF">SCHPADRAFT_909852</name>
</gene>
<dbReference type="InterPro" id="IPR036291">
    <property type="entry name" value="NAD(P)-bd_dom_sf"/>
</dbReference>
<dbReference type="GO" id="GO:0016491">
    <property type="term" value="F:oxidoreductase activity"/>
    <property type="evidence" value="ECO:0007669"/>
    <property type="project" value="UniProtKB-KW"/>
</dbReference>
<dbReference type="STRING" id="27342.A0A0H2R5B2"/>
<organism evidence="6 7">
    <name type="scientific">Schizopora paradoxa</name>
    <dbReference type="NCBI Taxonomy" id="27342"/>
    <lineage>
        <taxon>Eukaryota</taxon>
        <taxon>Fungi</taxon>
        <taxon>Dikarya</taxon>
        <taxon>Basidiomycota</taxon>
        <taxon>Agaricomycotina</taxon>
        <taxon>Agaricomycetes</taxon>
        <taxon>Hymenochaetales</taxon>
        <taxon>Schizoporaceae</taxon>
        <taxon>Schizopora</taxon>
    </lineage>
</organism>
<keyword evidence="2" id="KW-0521">NADP</keyword>
<keyword evidence="3" id="KW-0560">Oxidoreductase</keyword>
<evidence type="ECO:0000256" key="1">
    <source>
        <dbReference type="ARBA" id="ARBA00006484"/>
    </source>
</evidence>
<dbReference type="InterPro" id="IPR057326">
    <property type="entry name" value="KR_dom"/>
</dbReference>
<dbReference type="GO" id="GO:0016020">
    <property type="term" value="C:membrane"/>
    <property type="evidence" value="ECO:0007669"/>
    <property type="project" value="TreeGrafter"/>
</dbReference>
<dbReference type="OrthoDB" id="1933717at2759"/>
<dbReference type="InterPro" id="IPR020904">
    <property type="entry name" value="Sc_DH/Rdtase_CS"/>
</dbReference>
<dbReference type="SMART" id="SM00822">
    <property type="entry name" value="PKS_KR"/>
    <property type="match status" value="1"/>
</dbReference>
<feature type="domain" description="Ketoreductase" evidence="5">
    <location>
        <begin position="38"/>
        <end position="211"/>
    </location>
</feature>
<proteinExistence type="inferred from homology"/>
<dbReference type="AlphaFoldDB" id="A0A0H2R5B2"/>
<dbReference type="PRINTS" id="PR00081">
    <property type="entry name" value="GDHRDH"/>
</dbReference>
<dbReference type="Pfam" id="PF00106">
    <property type="entry name" value="adh_short"/>
    <property type="match status" value="1"/>
</dbReference>
<keyword evidence="7" id="KW-1185">Reference proteome</keyword>
<dbReference type="CDD" id="cd05233">
    <property type="entry name" value="SDR_c"/>
    <property type="match status" value="1"/>
</dbReference>
<reference evidence="6 7" key="1">
    <citation type="submission" date="2015-04" db="EMBL/GenBank/DDBJ databases">
        <title>Complete genome sequence of Schizopora paradoxa KUC8140, a cosmopolitan wood degrader in East Asia.</title>
        <authorList>
            <consortium name="DOE Joint Genome Institute"/>
            <person name="Min B."/>
            <person name="Park H."/>
            <person name="Jang Y."/>
            <person name="Kim J.-J."/>
            <person name="Kim K.H."/>
            <person name="Pangilinan J."/>
            <person name="Lipzen A."/>
            <person name="Riley R."/>
            <person name="Grigoriev I.V."/>
            <person name="Spatafora J.W."/>
            <person name="Choi I.-G."/>
        </authorList>
    </citation>
    <scope>NUCLEOTIDE SEQUENCE [LARGE SCALE GENOMIC DNA]</scope>
    <source>
        <strain evidence="6 7">KUC8140</strain>
    </source>
</reference>
<protein>
    <submittedName>
        <fullName evidence="6">NAD-P-binding protein</fullName>
    </submittedName>
</protein>
<evidence type="ECO:0000256" key="2">
    <source>
        <dbReference type="ARBA" id="ARBA00022857"/>
    </source>
</evidence>